<dbReference type="Proteomes" id="UP000237003">
    <property type="component" value="Unassembled WGS sequence"/>
</dbReference>
<comment type="caution">
    <text evidence="5">The sequence shown here is derived from an EMBL/GenBank/DDBJ whole genome shotgun (WGS) entry which is preliminary data.</text>
</comment>
<name>A0A2S4RRH6_CITAM</name>
<dbReference type="PANTHER" id="PTHR38340:SF1">
    <property type="entry name" value="S-LAYER PROTEIN"/>
    <property type="match status" value="1"/>
</dbReference>
<feature type="non-terminal residue" evidence="5">
    <location>
        <position position="1346"/>
    </location>
</feature>
<dbReference type="Pfam" id="PF06594">
    <property type="entry name" value="HCBP_related"/>
    <property type="match status" value="5"/>
</dbReference>
<feature type="domain" description="Haemolysin-type calcium binding-related" evidence="4">
    <location>
        <begin position="773"/>
        <end position="818"/>
    </location>
</feature>
<dbReference type="Pfam" id="PF00353">
    <property type="entry name" value="HemolysinCabind"/>
    <property type="match status" value="8"/>
</dbReference>
<comment type="subcellular location">
    <subcellularLocation>
        <location evidence="1">Secreted</location>
    </subcellularLocation>
</comment>
<dbReference type="Gene3D" id="2.150.10.10">
    <property type="entry name" value="Serralysin-like metalloprotease, C-terminal"/>
    <property type="match status" value="8"/>
</dbReference>
<feature type="domain" description="Haemolysin-type calcium binding-related" evidence="4">
    <location>
        <begin position="625"/>
        <end position="669"/>
    </location>
</feature>
<dbReference type="SUPFAM" id="SSF51120">
    <property type="entry name" value="beta-Roll"/>
    <property type="match status" value="5"/>
</dbReference>
<dbReference type="PROSITE" id="PS00018">
    <property type="entry name" value="EF_HAND_1"/>
    <property type="match status" value="1"/>
</dbReference>
<dbReference type="InterPro" id="IPR050557">
    <property type="entry name" value="RTX_toxin/Mannuronan_C5-epim"/>
</dbReference>
<dbReference type="InterPro" id="IPR001343">
    <property type="entry name" value="Hemolysn_Ca-bd"/>
</dbReference>
<dbReference type="GO" id="GO:0005509">
    <property type="term" value="F:calcium ion binding"/>
    <property type="evidence" value="ECO:0007669"/>
    <property type="project" value="InterPro"/>
</dbReference>
<protein>
    <recommendedName>
        <fullName evidence="4">Haemolysin-type calcium binding-related domain-containing protein</fullName>
    </recommendedName>
</protein>
<dbReference type="InterPro" id="IPR010566">
    <property type="entry name" value="Haemolys_ca-bd"/>
</dbReference>
<evidence type="ECO:0000313" key="5">
    <source>
        <dbReference type="EMBL" id="POU61283.1"/>
    </source>
</evidence>
<dbReference type="GO" id="GO:0005576">
    <property type="term" value="C:extracellular region"/>
    <property type="evidence" value="ECO:0007669"/>
    <property type="project" value="UniProtKB-SubCell"/>
</dbReference>
<evidence type="ECO:0000256" key="3">
    <source>
        <dbReference type="ARBA" id="ARBA00022837"/>
    </source>
</evidence>
<feature type="domain" description="Haemolysin-type calcium binding-related" evidence="4">
    <location>
        <begin position="1107"/>
        <end position="1151"/>
    </location>
</feature>
<feature type="domain" description="Haemolysin-type calcium binding-related" evidence="4">
    <location>
        <begin position="940"/>
        <end position="985"/>
    </location>
</feature>
<dbReference type="InterPro" id="IPR011049">
    <property type="entry name" value="Serralysin-like_metalloprot_C"/>
</dbReference>
<keyword evidence="2" id="KW-0964">Secreted</keyword>
<dbReference type="PRINTS" id="PR00313">
    <property type="entry name" value="CABNDNGRPT"/>
</dbReference>
<sequence length="1346" mass="143350">MTIVLKKDDDKGRDFTEEWNSIANKIQFFNKNIIERFFPQHKQISQIFSGKLGAPASFANLMAKYKRGEDTISDWLAAGSDISLLVAGYTKIPAAATVASVLGLAAFLTSDGFHDLARTLLDMTQKYGIADPETGGWLLPPHDLLLEQLSGAAGPDLSNAENTASPIIIDLDRDGVETISVGNGVFFDHDGNKFAESTGWVSPDDGLLVFDRNGNGQIDNGSELFGNNTLQADGTNASNGYNALKGYDDNKDGVLDENDAIWNQLQVWQDKNSNGIVDEGELLTMKQAGIASINTVYKNSSIIDSQGNSHKQTGNITYTDGSKGQSADVWFNTDTGNTRYDGDKNIRDDIRTMPYVRGFGNITDLHVAMTKNAQLESLVREFIADPVKAKSSGLLETIIYSWAGVDGISADARGEYIDARWLAVLESASGKPYKNNTNGTTNPLSGAAEVLKAEFAEFSAWVEAHLLAQTLYSEAFGLIKMELNADLSGVNWNFTAFETYLAELKRTDIKQYLQLSNTFYSYLSYSEDLKDIQNKLGIDPGHSFIGSENIDSLVGTSGNDVLYGGAGNDILTGGAGNDTYLFNAGDGQDTLRGHYHNTPETNTLQFGEGITADQVTVRRSGSSGLLLTLAGSTDRILVEDFFSSDRPDGTYNPLQMVEFADGTRWTVADLVAKALQATDGADTLTGTSGNDVLYGLAGNDTLDGGAGDDILVGGTGNDILTGGAGNDTYLFNTGDGQDALRGHYHTTPETNTLQFGAGITADQVTVKRSGNNNLLLTLAGSTDRILVEDFFYMDRPDGYYTPLQVVEFADGTRWTVADLVAKALQATDGADTLSGTSGNDILFGLAGNDVLYGQAGNDTLYGGEGNDTLDGGAGDDILVGGTGNDILTGGTGNDTYLFNAGDGQDTLRGHYHSTPETNTLRFGKGITADQVTVKRSGNNNLLLSLAGSTDRILVEDFFYMDRPDGYYTPLQVVEFADGTRWTVADLVAKALQATDGADTLTGTSGNDVLYGLAGNDVLYGQAGNDTLYGGEGNDTLDGGAGDDILVGGTGNDILTGGTGNDTYLFNTGDGQDTLRGHYHSTPETNTLQFGAGITADQVTVKRSGNNNLLLSLAGSTDRILVEDFFYMDRPDGYYTPLQVVEFADGTRWTVEDLVAKALQATDGADTLTGTSGNDVLYGLAGNDVLNGQAGNDTLYGGEGNDTLDGGAGDDILVGGTGNDILTGGTGNDTYLFNTGDGQDTLRGHYHSTPETNTLRFGKGITADQVTVKRSGNNNLLLTLAGSTDRILVEDFFSGDNWNPLQQVQFADGTLWLADDLLSYIDDGIPLPAAYSEADSTVPVSLLRQQI</sequence>
<evidence type="ECO:0000256" key="1">
    <source>
        <dbReference type="ARBA" id="ARBA00004613"/>
    </source>
</evidence>
<gene>
    <name evidence="5" type="ORF">C3430_23420</name>
</gene>
<evidence type="ECO:0000259" key="4">
    <source>
        <dbReference type="Pfam" id="PF06594"/>
    </source>
</evidence>
<dbReference type="PROSITE" id="PS00330">
    <property type="entry name" value="HEMOLYSIN_CALCIUM"/>
    <property type="match status" value="14"/>
</dbReference>
<reference evidence="5 6" key="1">
    <citation type="submission" date="2018-01" db="EMBL/GenBank/DDBJ databases">
        <title>Complete genome sequences of 14 Citrobacter spp. isolated from plant in Canada.</title>
        <authorList>
            <person name="Bhandare S.G."/>
            <person name="Colavecchio A."/>
            <person name="Jeukens J."/>
            <person name="Emond-Rheault J.-G."/>
            <person name="Freschi L."/>
            <person name="Hamel J."/>
            <person name="Kukavica-Ibrulj I."/>
            <person name="Levesque R."/>
            <person name="Goodridge L."/>
        </authorList>
    </citation>
    <scope>NUCLEOTIDE SEQUENCE [LARGE SCALE GENOMIC DNA]</scope>
    <source>
        <strain evidence="5 6">S1285</strain>
    </source>
</reference>
<organism evidence="5 6">
    <name type="scientific">Citrobacter amalonaticus</name>
    <dbReference type="NCBI Taxonomy" id="35703"/>
    <lineage>
        <taxon>Bacteria</taxon>
        <taxon>Pseudomonadati</taxon>
        <taxon>Pseudomonadota</taxon>
        <taxon>Gammaproteobacteria</taxon>
        <taxon>Enterobacterales</taxon>
        <taxon>Enterobacteriaceae</taxon>
        <taxon>Citrobacter</taxon>
    </lineage>
</organism>
<dbReference type="InterPro" id="IPR018511">
    <property type="entry name" value="Hemolysin-typ_Ca-bd_CS"/>
</dbReference>
<keyword evidence="3" id="KW-0106">Calcium</keyword>
<evidence type="ECO:0000256" key="2">
    <source>
        <dbReference type="ARBA" id="ARBA00022525"/>
    </source>
</evidence>
<feature type="domain" description="Haemolysin-type calcium binding-related" evidence="4">
    <location>
        <begin position="1274"/>
        <end position="1314"/>
    </location>
</feature>
<dbReference type="EMBL" id="PQLX01000012">
    <property type="protein sequence ID" value="POU61283.1"/>
    <property type="molecule type" value="Genomic_DNA"/>
</dbReference>
<dbReference type="InterPro" id="IPR018247">
    <property type="entry name" value="EF_Hand_1_Ca_BS"/>
</dbReference>
<accession>A0A2S4RRH6</accession>
<evidence type="ECO:0000313" key="6">
    <source>
        <dbReference type="Proteomes" id="UP000237003"/>
    </source>
</evidence>
<proteinExistence type="predicted"/>
<dbReference type="PANTHER" id="PTHR38340">
    <property type="entry name" value="S-LAYER PROTEIN"/>
    <property type="match status" value="1"/>
</dbReference>